<comment type="caution">
    <text evidence="2">The sequence shown here is derived from an EMBL/GenBank/DDBJ whole genome shotgun (WGS) entry which is preliminary data.</text>
</comment>
<feature type="chain" id="PRO_5043920380" description="Secreted protein" evidence="1">
    <location>
        <begin position="29"/>
        <end position="70"/>
    </location>
</feature>
<evidence type="ECO:0008006" key="4">
    <source>
        <dbReference type="Google" id="ProtNLM"/>
    </source>
</evidence>
<evidence type="ECO:0000313" key="3">
    <source>
        <dbReference type="Proteomes" id="UP001314229"/>
    </source>
</evidence>
<reference evidence="2 3" key="1">
    <citation type="submission" date="2024-01" db="EMBL/GenBank/DDBJ databases">
        <authorList>
            <person name="Alioto T."/>
            <person name="Alioto T."/>
            <person name="Gomez Garrido J."/>
        </authorList>
    </citation>
    <scope>NUCLEOTIDE SEQUENCE [LARGE SCALE GENOMIC DNA]</scope>
</reference>
<sequence>MCDFVLVWWVSFGSSLLLSPAAVTPADSEDGSELARNAVHCSVLCDRTGHWYLGVQEGKTRREEVYREPQ</sequence>
<name>A0AAV1PGG6_SCOSC</name>
<evidence type="ECO:0000256" key="1">
    <source>
        <dbReference type="SAM" id="SignalP"/>
    </source>
</evidence>
<keyword evidence="3" id="KW-1185">Reference proteome</keyword>
<dbReference type="Proteomes" id="UP001314229">
    <property type="component" value="Unassembled WGS sequence"/>
</dbReference>
<evidence type="ECO:0000313" key="2">
    <source>
        <dbReference type="EMBL" id="CAK6970708.1"/>
    </source>
</evidence>
<dbReference type="AlphaFoldDB" id="A0AAV1PGG6"/>
<feature type="signal peptide" evidence="1">
    <location>
        <begin position="1"/>
        <end position="28"/>
    </location>
</feature>
<keyword evidence="1" id="KW-0732">Signal</keyword>
<dbReference type="EMBL" id="CAWUFR010000163">
    <property type="protein sequence ID" value="CAK6970708.1"/>
    <property type="molecule type" value="Genomic_DNA"/>
</dbReference>
<protein>
    <recommendedName>
        <fullName evidence="4">Secreted protein</fullName>
    </recommendedName>
</protein>
<proteinExistence type="predicted"/>
<gene>
    <name evidence="2" type="ORF">FSCOSCO3_A021786</name>
</gene>
<accession>A0AAV1PGG6</accession>
<organism evidence="2 3">
    <name type="scientific">Scomber scombrus</name>
    <name type="common">Atlantic mackerel</name>
    <name type="synonym">Scomber vernalis</name>
    <dbReference type="NCBI Taxonomy" id="13677"/>
    <lineage>
        <taxon>Eukaryota</taxon>
        <taxon>Metazoa</taxon>
        <taxon>Chordata</taxon>
        <taxon>Craniata</taxon>
        <taxon>Vertebrata</taxon>
        <taxon>Euteleostomi</taxon>
        <taxon>Actinopterygii</taxon>
        <taxon>Neopterygii</taxon>
        <taxon>Teleostei</taxon>
        <taxon>Neoteleostei</taxon>
        <taxon>Acanthomorphata</taxon>
        <taxon>Pelagiaria</taxon>
        <taxon>Scombriformes</taxon>
        <taxon>Scombridae</taxon>
        <taxon>Scomber</taxon>
    </lineage>
</organism>